<dbReference type="Gene3D" id="3.40.50.1000">
    <property type="entry name" value="HAD superfamily/HAD-like"/>
    <property type="match status" value="1"/>
</dbReference>
<dbReference type="EMBL" id="WOGT01000005">
    <property type="protein sequence ID" value="MUN55435.1"/>
    <property type="molecule type" value="Genomic_DNA"/>
</dbReference>
<protein>
    <submittedName>
        <fullName evidence="1">HAD-IA family hydrolase</fullName>
    </submittedName>
</protein>
<dbReference type="OrthoDB" id="9800058at2"/>
<evidence type="ECO:0000313" key="1">
    <source>
        <dbReference type="EMBL" id="MUN55435.1"/>
    </source>
</evidence>
<dbReference type="SFLD" id="SFLDG01129">
    <property type="entry name" value="C1.5:_HAD__Beta-PGM__Phosphata"/>
    <property type="match status" value="1"/>
</dbReference>
<proteinExistence type="predicted"/>
<keyword evidence="1" id="KW-0378">Hydrolase</keyword>
<dbReference type="Proteomes" id="UP000462152">
    <property type="component" value="Unassembled WGS sequence"/>
</dbReference>
<dbReference type="RefSeq" id="WP_129316390.1">
    <property type="nucleotide sequence ID" value="NZ_NOIQ01000027.1"/>
</dbReference>
<dbReference type="InterPro" id="IPR023214">
    <property type="entry name" value="HAD_sf"/>
</dbReference>
<reference evidence="1 2" key="1">
    <citation type="submission" date="2019-12" db="EMBL/GenBank/DDBJ databases">
        <authorList>
            <person name="Li J."/>
            <person name="Shi Y."/>
            <person name="Xu G."/>
            <person name="Xiao D."/>
            <person name="Ran X."/>
        </authorList>
    </citation>
    <scope>NUCLEOTIDE SEQUENCE [LARGE SCALE GENOMIC DNA]</scope>
    <source>
        <strain evidence="1 2">JCM 15915</strain>
    </source>
</reference>
<dbReference type="InterPro" id="IPR006439">
    <property type="entry name" value="HAD-SF_hydro_IA"/>
</dbReference>
<dbReference type="SFLD" id="SFLDG01135">
    <property type="entry name" value="C1.5.6:_HAD__Beta-PGM__Phospha"/>
    <property type="match status" value="1"/>
</dbReference>
<dbReference type="InterPro" id="IPR036412">
    <property type="entry name" value="HAD-like_sf"/>
</dbReference>
<name>A0A7K1LJY3_9MICC</name>
<dbReference type="InterPro" id="IPR051806">
    <property type="entry name" value="HAD-like_SPP"/>
</dbReference>
<sequence length="224" mass="23287">MIGHYEAILFDIDGTLVDSTAAVERTWRTWAAEHGLDAAHILSICHGVRSSDVVARYLPASEIPAATVELENMELQDLEGVTALPGAADLLGRLPETRWAAVTSGSGRLMRKRLSAAGLPVPDHLIAADDVVAGKPDPEGYRKAADALGAPIDRCLVIEDAPAGIAAGRAAGATVLAVCTSHQRAEVDDADVVVDSLTDVSVSVGTDGIQVEEAPADRAPAREG</sequence>
<dbReference type="Pfam" id="PF00702">
    <property type="entry name" value="Hydrolase"/>
    <property type="match status" value="1"/>
</dbReference>
<dbReference type="InterPro" id="IPR023198">
    <property type="entry name" value="PGP-like_dom2"/>
</dbReference>
<dbReference type="SFLD" id="SFLDS00003">
    <property type="entry name" value="Haloacid_Dehalogenase"/>
    <property type="match status" value="1"/>
</dbReference>
<accession>A0A7K1LJY3</accession>
<organism evidence="1 2">
    <name type="scientific">Rothia koreensis</name>
    <dbReference type="NCBI Taxonomy" id="592378"/>
    <lineage>
        <taxon>Bacteria</taxon>
        <taxon>Bacillati</taxon>
        <taxon>Actinomycetota</taxon>
        <taxon>Actinomycetes</taxon>
        <taxon>Micrococcales</taxon>
        <taxon>Micrococcaceae</taxon>
        <taxon>Rothia</taxon>
    </lineage>
</organism>
<dbReference type="PRINTS" id="PR00413">
    <property type="entry name" value="HADHALOGNASE"/>
</dbReference>
<comment type="caution">
    <text evidence="1">The sequence shown here is derived from an EMBL/GenBank/DDBJ whole genome shotgun (WGS) entry which is preliminary data.</text>
</comment>
<dbReference type="Gene3D" id="1.10.150.240">
    <property type="entry name" value="Putative phosphatase, domain 2"/>
    <property type="match status" value="1"/>
</dbReference>
<dbReference type="NCBIfam" id="TIGR01549">
    <property type="entry name" value="HAD-SF-IA-v1"/>
    <property type="match status" value="1"/>
</dbReference>
<dbReference type="PANTHER" id="PTHR43481:SF4">
    <property type="entry name" value="GLYCEROL-1-PHOSPHATE PHOSPHOHYDROLASE 1-RELATED"/>
    <property type="match status" value="1"/>
</dbReference>
<keyword evidence="2" id="KW-1185">Reference proteome</keyword>
<dbReference type="SUPFAM" id="SSF56784">
    <property type="entry name" value="HAD-like"/>
    <property type="match status" value="1"/>
</dbReference>
<dbReference type="NCBIfam" id="TIGR01509">
    <property type="entry name" value="HAD-SF-IA-v3"/>
    <property type="match status" value="1"/>
</dbReference>
<dbReference type="PANTHER" id="PTHR43481">
    <property type="entry name" value="FRUCTOSE-1-PHOSPHATE PHOSPHATASE"/>
    <property type="match status" value="1"/>
</dbReference>
<dbReference type="AlphaFoldDB" id="A0A7K1LJY3"/>
<evidence type="ECO:0000313" key="2">
    <source>
        <dbReference type="Proteomes" id="UP000462152"/>
    </source>
</evidence>
<dbReference type="GO" id="GO:0050308">
    <property type="term" value="F:sugar-phosphatase activity"/>
    <property type="evidence" value="ECO:0007669"/>
    <property type="project" value="TreeGrafter"/>
</dbReference>
<gene>
    <name evidence="1" type="ORF">GMA10_09480</name>
</gene>